<dbReference type="PROSITE" id="PS50158">
    <property type="entry name" value="ZF_CCHC"/>
    <property type="match status" value="1"/>
</dbReference>
<dbReference type="GO" id="GO:0003676">
    <property type="term" value="F:nucleic acid binding"/>
    <property type="evidence" value="ECO:0007669"/>
    <property type="project" value="InterPro"/>
</dbReference>
<dbReference type="InterPro" id="IPR040256">
    <property type="entry name" value="At4g02000-like"/>
</dbReference>
<keyword evidence="1" id="KW-0862">Zinc</keyword>
<evidence type="ECO:0000313" key="4">
    <source>
        <dbReference type="EMBL" id="GFS31155.1"/>
    </source>
</evidence>
<dbReference type="Pfam" id="PF14392">
    <property type="entry name" value="zf-CCHC_4"/>
    <property type="match status" value="1"/>
</dbReference>
<feature type="compositionally biased region" description="Low complexity" evidence="2">
    <location>
        <begin position="525"/>
        <end position="534"/>
    </location>
</feature>
<sequence>MRIQARSAVWGSRSNVPSCMDLFAANIAIAGNRTTLLILFPRRGGAKKFRHNDPPSLMEAKNGSVPEIVMEGTLEVDSNLSPTDTQSLPHKPSFKETLLASKESTTPSRSAFLGPEDDLLDDSMQAESEGGDPRFPSITLGKDDLNRLRQPWRSAVIFQPMGKSIGYHFLCSRVDKLLKARGEYDDDLEDRERVLTEGPWMIADHYLTVRCWSPEFRPSMDTIYKIPVWVRLPELPIEYFDEDLLFRLGAFLGKPLKIDTNTALAARGRFARLCVEIGLDKPLVSKVKIGNLWQKMEYEGLHSICFSCGRVGHREEVCPYKGVFQPGADKMETTSAHQPASKSDDTSSKNPENLFGPWLMVSKPARRPSRPKVVSDQAHHQVDSHKGNTGSRFDALSHGPPEETHMVHSQLNLAPSPSSSQIPTGSMPQSQSKGIRLNQGSDKGNHVRARGKSVAASPMPAVSSVLHPSSSSALALIPPPAPTSLHSVNNRTPSFLQSHHTFSSMDEFPALNPSKTTHHHHPSHNRIIPHSSPSHHPPSPPSAVDHGGPAPPATFYPHPQAVDSREPGCLSLCLGRVSKTGSCVGTPECSHCERDCGDGSSVGGSAPVRSIPEEGRSGTICSTGPRSGGGYSSG</sequence>
<feature type="domain" description="CCHC-type" evidence="3">
    <location>
        <begin position="305"/>
        <end position="319"/>
    </location>
</feature>
<feature type="region of interest" description="Disordered" evidence="2">
    <location>
        <begin position="506"/>
        <end position="559"/>
    </location>
</feature>
<dbReference type="PANTHER" id="PTHR31286:SF99">
    <property type="entry name" value="DUF4283 DOMAIN-CONTAINING PROTEIN"/>
    <property type="match status" value="1"/>
</dbReference>
<keyword evidence="5" id="KW-1185">Reference proteome</keyword>
<name>A0A7J0DC50_9ERIC</name>
<feature type="compositionally biased region" description="Basic and acidic residues" evidence="2">
    <location>
        <begin position="377"/>
        <end position="386"/>
    </location>
</feature>
<feature type="compositionally biased region" description="Low complexity" evidence="2">
    <location>
        <begin position="453"/>
        <end position="466"/>
    </location>
</feature>
<reference evidence="5" key="1">
    <citation type="submission" date="2019-07" db="EMBL/GenBank/DDBJ databases">
        <title>De Novo Assembly of kiwifruit Actinidia rufa.</title>
        <authorList>
            <person name="Sugita-Konishi S."/>
            <person name="Sato K."/>
            <person name="Mori E."/>
            <person name="Abe Y."/>
            <person name="Kisaki G."/>
            <person name="Hamano K."/>
            <person name="Suezawa K."/>
            <person name="Otani M."/>
            <person name="Fukuda T."/>
            <person name="Manabe T."/>
            <person name="Gomi K."/>
            <person name="Tabuchi M."/>
            <person name="Akimitsu K."/>
            <person name="Kataoka I."/>
        </authorList>
    </citation>
    <scope>NUCLEOTIDE SEQUENCE [LARGE SCALE GENOMIC DNA]</scope>
    <source>
        <strain evidence="5">cv. Fuchu</strain>
    </source>
</reference>
<dbReference type="InterPro" id="IPR001878">
    <property type="entry name" value="Znf_CCHC"/>
</dbReference>
<proteinExistence type="predicted"/>
<dbReference type="PANTHER" id="PTHR31286">
    <property type="entry name" value="GLYCINE-RICH CELL WALL STRUCTURAL PROTEIN 1.8-LIKE"/>
    <property type="match status" value="1"/>
</dbReference>
<feature type="region of interest" description="Disordered" evidence="2">
    <location>
        <begin position="593"/>
        <end position="634"/>
    </location>
</feature>
<comment type="caution">
    <text evidence="4">The sequence shown here is derived from an EMBL/GenBank/DDBJ whole genome shotgun (WGS) entry which is preliminary data.</text>
</comment>
<accession>A0A7J0DC50</accession>
<dbReference type="OrthoDB" id="1096772at2759"/>
<keyword evidence="1" id="KW-0863">Zinc-finger</keyword>
<dbReference type="InterPro" id="IPR025836">
    <property type="entry name" value="Zn_knuckle_CX2CX4HX4C"/>
</dbReference>
<feature type="region of interest" description="Disordered" evidence="2">
    <location>
        <begin position="332"/>
        <end position="466"/>
    </location>
</feature>
<evidence type="ECO:0000313" key="5">
    <source>
        <dbReference type="Proteomes" id="UP000585474"/>
    </source>
</evidence>
<gene>
    <name evidence="4" type="ORF">Acr_00g0015920</name>
</gene>
<dbReference type="GO" id="GO:0008270">
    <property type="term" value="F:zinc ion binding"/>
    <property type="evidence" value="ECO:0007669"/>
    <property type="project" value="UniProtKB-KW"/>
</dbReference>
<organism evidence="4 5">
    <name type="scientific">Actinidia rufa</name>
    <dbReference type="NCBI Taxonomy" id="165716"/>
    <lineage>
        <taxon>Eukaryota</taxon>
        <taxon>Viridiplantae</taxon>
        <taxon>Streptophyta</taxon>
        <taxon>Embryophyta</taxon>
        <taxon>Tracheophyta</taxon>
        <taxon>Spermatophyta</taxon>
        <taxon>Magnoliopsida</taxon>
        <taxon>eudicotyledons</taxon>
        <taxon>Gunneridae</taxon>
        <taxon>Pentapetalae</taxon>
        <taxon>asterids</taxon>
        <taxon>Ericales</taxon>
        <taxon>Actinidiaceae</taxon>
        <taxon>Actinidia</taxon>
    </lineage>
</organism>
<protein>
    <recommendedName>
        <fullName evidence="3">CCHC-type domain-containing protein</fullName>
    </recommendedName>
</protein>
<dbReference type="Proteomes" id="UP000585474">
    <property type="component" value="Unassembled WGS sequence"/>
</dbReference>
<evidence type="ECO:0000256" key="1">
    <source>
        <dbReference type="PROSITE-ProRule" id="PRU00047"/>
    </source>
</evidence>
<evidence type="ECO:0000259" key="3">
    <source>
        <dbReference type="PROSITE" id="PS50158"/>
    </source>
</evidence>
<dbReference type="EMBL" id="BJWL01000137">
    <property type="protein sequence ID" value="GFS31155.1"/>
    <property type="molecule type" value="Genomic_DNA"/>
</dbReference>
<feature type="compositionally biased region" description="Polar residues" evidence="2">
    <location>
        <begin position="407"/>
        <end position="442"/>
    </location>
</feature>
<feature type="region of interest" description="Disordered" evidence="2">
    <location>
        <begin position="99"/>
        <end position="136"/>
    </location>
</feature>
<keyword evidence="1" id="KW-0479">Metal-binding</keyword>
<dbReference type="AlphaFoldDB" id="A0A7J0DC50"/>
<evidence type="ECO:0000256" key="2">
    <source>
        <dbReference type="SAM" id="MobiDB-lite"/>
    </source>
</evidence>